<feature type="compositionally biased region" description="Low complexity" evidence="1">
    <location>
        <begin position="111"/>
        <end position="134"/>
    </location>
</feature>
<name>A0AA39KM70_MICHY</name>
<sequence length="211" mass="24457">MAEARKAASNTKRKMEVNNNEQKRAKQQRDNKLRLPNSEKLDESFNNRMLKEMGIRKTLPNAPTPNLNVERKKTSNPEGTTNQENNPNTSNHSEGKWETQKKYSRNYRARSNSNTSDESSNSFNLLNNNDNMDTNETRETTGKNNEQSKRKRNTKCPPIMVTNTNIKEIITILDGNKDILGPKRKKPKDHKEGSKNNKRKQLHRTRGIIRR</sequence>
<gene>
    <name evidence="2" type="ORF">PV327_004150</name>
</gene>
<evidence type="ECO:0000256" key="1">
    <source>
        <dbReference type="SAM" id="MobiDB-lite"/>
    </source>
</evidence>
<reference evidence="2" key="2">
    <citation type="submission" date="2023-03" db="EMBL/GenBank/DDBJ databases">
        <authorList>
            <person name="Inwood S.N."/>
            <person name="Skelly J.G."/>
            <person name="Guhlin J."/>
            <person name="Harrop T.W.R."/>
            <person name="Goldson S.G."/>
            <person name="Dearden P.K."/>
        </authorList>
    </citation>
    <scope>NUCLEOTIDE SEQUENCE</scope>
    <source>
        <strain evidence="2">Lincoln</strain>
        <tissue evidence="2">Whole body</tissue>
    </source>
</reference>
<feature type="compositionally biased region" description="Basic residues" evidence="1">
    <location>
        <begin position="196"/>
        <end position="211"/>
    </location>
</feature>
<feature type="region of interest" description="Disordered" evidence="1">
    <location>
        <begin position="1"/>
        <end position="157"/>
    </location>
</feature>
<comment type="caution">
    <text evidence="2">The sequence shown here is derived from an EMBL/GenBank/DDBJ whole genome shotgun (WGS) entry which is preliminary data.</text>
</comment>
<dbReference type="Proteomes" id="UP001168972">
    <property type="component" value="Unassembled WGS sequence"/>
</dbReference>
<feature type="compositionally biased region" description="Polar residues" evidence="1">
    <location>
        <begin position="76"/>
        <end position="92"/>
    </location>
</feature>
<dbReference type="AlphaFoldDB" id="A0AA39KM70"/>
<accession>A0AA39KM70</accession>
<protein>
    <submittedName>
        <fullName evidence="2">Uncharacterized protein</fullName>
    </submittedName>
</protein>
<proteinExistence type="predicted"/>
<evidence type="ECO:0000313" key="3">
    <source>
        <dbReference type="Proteomes" id="UP001168972"/>
    </source>
</evidence>
<keyword evidence="3" id="KW-1185">Reference proteome</keyword>
<feature type="compositionally biased region" description="Basic and acidic residues" evidence="1">
    <location>
        <begin position="13"/>
        <end position="55"/>
    </location>
</feature>
<reference evidence="2" key="1">
    <citation type="journal article" date="2023" name="bioRxiv">
        <title>Scaffold-level genome assemblies of two parasitoid biocontrol wasps reveal the parthenogenesis mechanism and an associated novel virus.</title>
        <authorList>
            <person name="Inwood S."/>
            <person name="Skelly J."/>
            <person name="Guhlin J."/>
            <person name="Harrop T."/>
            <person name="Goldson S."/>
            <person name="Dearden P."/>
        </authorList>
    </citation>
    <scope>NUCLEOTIDE SEQUENCE</scope>
    <source>
        <strain evidence="2">Lincoln</strain>
        <tissue evidence="2">Whole body</tissue>
    </source>
</reference>
<evidence type="ECO:0000313" key="2">
    <source>
        <dbReference type="EMBL" id="KAK0166658.1"/>
    </source>
</evidence>
<organism evidence="2 3">
    <name type="scientific">Microctonus hyperodae</name>
    <name type="common">Parasitoid wasp</name>
    <dbReference type="NCBI Taxonomy" id="165561"/>
    <lineage>
        <taxon>Eukaryota</taxon>
        <taxon>Metazoa</taxon>
        <taxon>Ecdysozoa</taxon>
        <taxon>Arthropoda</taxon>
        <taxon>Hexapoda</taxon>
        <taxon>Insecta</taxon>
        <taxon>Pterygota</taxon>
        <taxon>Neoptera</taxon>
        <taxon>Endopterygota</taxon>
        <taxon>Hymenoptera</taxon>
        <taxon>Apocrita</taxon>
        <taxon>Ichneumonoidea</taxon>
        <taxon>Braconidae</taxon>
        <taxon>Euphorinae</taxon>
        <taxon>Microctonus</taxon>
    </lineage>
</organism>
<dbReference type="EMBL" id="JAQQBR010001832">
    <property type="protein sequence ID" value="KAK0166658.1"/>
    <property type="molecule type" value="Genomic_DNA"/>
</dbReference>
<feature type="region of interest" description="Disordered" evidence="1">
    <location>
        <begin position="177"/>
        <end position="211"/>
    </location>
</feature>